<proteinExistence type="predicted"/>
<comment type="caution">
    <text evidence="1">The sequence shown here is derived from an EMBL/GenBank/DDBJ whole genome shotgun (WGS) entry which is preliminary data.</text>
</comment>
<dbReference type="EMBL" id="JAPQES010000002">
    <property type="protein sequence ID" value="MCY6370290.1"/>
    <property type="molecule type" value="Genomic_DNA"/>
</dbReference>
<evidence type="ECO:0000313" key="2">
    <source>
        <dbReference type="Proteomes" id="UP001079657"/>
    </source>
</evidence>
<keyword evidence="2" id="KW-1185">Reference proteome</keyword>
<protein>
    <recommendedName>
        <fullName evidence="3">DUF2922 domain-containing protein</fullName>
    </recommendedName>
</protein>
<accession>A0ABT4CML8</accession>
<organism evidence="1 2">
    <name type="scientific">Clostridium ganghwense</name>
    <dbReference type="NCBI Taxonomy" id="312089"/>
    <lineage>
        <taxon>Bacteria</taxon>
        <taxon>Bacillati</taxon>
        <taxon>Bacillota</taxon>
        <taxon>Clostridia</taxon>
        <taxon>Eubacteriales</taxon>
        <taxon>Clostridiaceae</taxon>
        <taxon>Clostridium</taxon>
    </lineage>
</organism>
<dbReference type="Proteomes" id="UP001079657">
    <property type="component" value="Unassembled WGS sequence"/>
</dbReference>
<dbReference type="RefSeq" id="WP_268049036.1">
    <property type="nucleotide sequence ID" value="NZ_JAPQES010000002.1"/>
</dbReference>
<gene>
    <name evidence="1" type="ORF">OXH55_06555</name>
</gene>
<evidence type="ECO:0008006" key="3">
    <source>
        <dbReference type="Google" id="ProtNLM"/>
    </source>
</evidence>
<reference evidence="1" key="1">
    <citation type="submission" date="2022-12" db="EMBL/GenBank/DDBJ databases">
        <authorList>
            <person name="Wang J."/>
        </authorList>
    </citation>
    <scope>NUCLEOTIDE SEQUENCE</scope>
    <source>
        <strain evidence="1">HY-42-06</strain>
    </source>
</reference>
<evidence type="ECO:0000313" key="1">
    <source>
        <dbReference type="EMBL" id="MCY6370290.1"/>
    </source>
</evidence>
<sequence length="67" mass="7728">MRLGLNYKNGKKEVLNENDTKNVISSINYLKLIKFLMSSKKVSGKTIKILDKEVKIDELKSLEILFI</sequence>
<name>A0ABT4CML8_9CLOT</name>